<dbReference type="GeneID" id="106744136"/>
<protein>
    <submittedName>
        <fullName evidence="4 5">Uncharacterized protein LOC106744136 isoform X1</fullName>
    </submittedName>
</protein>
<dbReference type="GO" id="GO:0003729">
    <property type="term" value="F:mRNA binding"/>
    <property type="evidence" value="ECO:0007669"/>
    <property type="project" value="TreeGrafter"/>
</dbReference>
<dbReference type="Proteomes" id="UP000515204">
    <property type="component" value="Unplaced"/>
</dbReference>
<feature type="region of interest" description="Disordered" evidence="1">
    <location>
        <begin position="58"/>
        <end position="78"/>
    </location>
</feature>
<dbReference type="KEGG" id="dqu:106744136"/>
<dbReference type="InterPro" id="IPR021869">
    <property type="entry name" value="RNase_Zc3h12_NYN"/>
</dbReference>
<dbReference type="Gene3D" id="3.40.50.11980">
    <property type="match status" value="1"/>
</dbReference>
<keyword evidence="3" id="KW-1185">Reference proteome</keyword>
<dbReference type="PANTHER" id="PTHR12876:SF35">
    <property type="entry name" value="LD08718P-RELATED"/>
    <property type="match status" value="1"/>
</dbReference>
<proteinExistence type="predicted"/>
<feature type="region of interest" description="Disordered" evidence="1">
    <location>
        <begin position="209"/>
        <end position="234"/>
    </location>
</feature>
<dbReference type="CDD" id="cd18719">
    <property type="entry name" value="PIN_Zc3h12a-N4BP1-like"/>
    <property type="match status" value="1"/>
</dbReference>
<sequence>MTRKRKRQDFNSEQCNSNLIMLEDDSLNNVRKSLKGPMSLIDSSVSKNKNKYITPKSLRKKRMRESKRSQNSKKSLQNSVIIINDSGIDNEIDSNDNDNADHSVMIVECSSNTSKTPVQQSCIQQRKGLVCSLKQRRRSSRILNMSRQTDKADNSVISVKCNPKARTPLKLPYFLRNSEEKRRRLERQQTKQLKNISIRRTRSSVILLDSDSSSSDIENSSLKEKDTNGENIAPSQTKDDIVELWSCLDKSSNKLNKEMPKECQVDQTNKETPKECQVDQTNKETPKECQVDQTKENNIYIIDKTPNWENLEYLRITNPKCEEQEKEQQCFQTKYNKYQKNEKEEESHKKGELREIIVDGCNVAMAHTNGKFFSEKGIKLMIDYFRSRGHVVKVFLPQHVRRKNLQLLEKMYKEGIVIFTPSRNIGGRWITSYDDRYILEYATKCGGIVISADQYRDLYRIEPKWRDTIINRLLTPTYVGDCIMFPNDPLAHTRIIPSFPFIFSLLHTPFIYISIQRVEQKKNGKTFLFFFLRFLQLHLSKFVQLKSTLKLWKLCVSIFNCKGSQMCKYFKF</sequence>
<dbReference type="RefSeq" id="XP_014474096.1">
    <property type="nucleotide sequence ID" value="XM_014618610.1"/>
</dbReference>
<dbReference type="RefSeq" id="XP_014474103.1">
    <property type="nucleotide sequence ID" value="XM_014618617.1"/>
</dbReference>
<dbReference type="RefSeq" id="XP_014474099.1">
    <property type="nucleotide sequence ID" value="XM_014618613.1"/>
</dbReference>
<evidence type="ECO:0000313" key="11">
    <source>
        <dbReference type="RefSeq" id="XP_014474103.1"/>
    </source>
</evidence>
<evidence type="ECO:0000313" key="4">
    <source>
        <dbReference type="RefSeq" id="XP_014474095.1"/>
    </source>
</evidence>
<name>A0A6P3X779_DINQU</name>
<evidence type="ECO:0000313" key="9">
    <source>
        <dbReference type="RefSeq" id="XP_014474101.1"/>
    </source>
</evidence>
<evidence type="ECO:0000259" key="2">
    <source>
        <dbReference type="Pfam" id="PF11977"/>
    </source>
</evidence>
<reference evidence="4 5" key="1">
    <citation type="submission" date="2025-04" db="UniProtKB">
        <authorList>
            <consortium name="RefSeq"/>
        </authorList>
    </citation>
    <scope>IDENTIFICATION</scope>
</reference>
<dbReference type="GO" id="GO:0004521">
    <property type="term" value="F:RNA endonuclease activity"/>
    <property type="evidence" value="ECO:0007669"/>
    <property type="project" value="TreeGrafter"/>
</dbReference>
<evidence type="ECO:0000313" key="3">
    <source>
        <dbReference type="Proteomes" id="UP000515204"/>
    </source>
</evidence>
<evidence type="ECO:0000313" key="10">
    <source>
        <dbReference type="RefSeq" id="XP_014474102.1"/>
    </source>
</evidence>
<dbReference type="RefSeq" id="XP_014474102.1">
    <property type="nucleotide sequence ID" value="XM_014618616.1"/>
</dbReference>
<dbReference type="GO" id="GO:0005634">
    <property type="term" value="C:nucleus"/>
    <property type="evidence" value="ECO:0007669"/>
    <property type="project" value="TreeGrafter"/>
</dbReference>
<evidence type="ECO:0000313" key="7">
    <source>
        <dbReference type="RefSeq" id="XP_014474099.1"/>
    </source>
</evidence>
<dbReference type="OrthoDB" id="392925at2759"/>
<evidence type="ECO:0000313" key="5">
    <source>
        <dbReference type="RefSeq" id="XP_014474096.1"/>
    </source>
</evidence>
<dbReference type="RefSeq" id="XP_014474095.1">
    <property type="nucleotide sequence ID" value="XM_014618609.1"/>
</dbReference>
<evidence type="ECO:0000256" key="1">
    <source>
        <dbReference type="SAM" id="MobiDB-lite"/>
    </source>
</evidence>
<feature type="domain" description="RNase NYN" evidence="2">
    <location>
        <begin position="353"/>
        <end position="492"/>
    </location>
</feature>
<dbReference type="RefSeq" id="XP_014474098.1">
    <property type="nucleotide sequence ID" value="XM_014618612.1"/>
</dbReference>
<organism evidence="3 8">
    <name type="scientific">Dinoponera quadriceps</name>
    <name type="common">South American ant</name>
    <dbReference type="NCBI Taxonomy" id="609295"/>
    <lineage>
        <taxon>Eukaryota</taxon>
        <taxon>Metazoa</taxon>
        <taxon>Ecdysozoa</taxon>
        <taxon>Arthropoda</taxon>
        <taxon>Hexapoda</taxon>
        <taxon>Insecta</taxon>
        <taxon>Pterygota</taxon>
        <taxon>Neoptera</taxon>
        <taxon>Endopterygota</taxon>
        <taxon>Hymenoptera</taxon>
        <taxon>Apocrita</taxon>
        <taxon>Aculeata</taxon>
        <taxon>Formicoidea</taxon>
        <taxon>Formicidae</taxon>
        <taxon>Ponerinae</taxon>
        <taxon>Ponerini</taxon>
        <taxon>Dinoponera</taxon>
    </lineage>
</organism>
<accession>A0A6P3X779</accession>
<dbReference type="AlphaFoldDB" id="A0A6P3X779"/>
<dbReference type="RefSeq" id="XP_014474100.1">
    <property type="nucleotide sequence ID" value="XM_014618614.1"/>
</dbReference>
<feature type="compositionally biased region" description="Low complexity" evidence="1">
    <location>
        <begin position="209"/>
        <end position="220"/>
    </location>
</feature>
<dbReference type="GO" id="GO:0036464">
    <property type="term" value="C:cytoplasmic ribonucleoprotein granule"/>
    <property type="evidence" value="ECO:0007669"/>
    <property type="project" value="TreeGrafter"/>
</dbReference>
<dbReference type="FunFam" id="3.40.50.11980:FF:000001">
    <property type="entry name" value="ZC3H12A isoform 1"/>
    <property type="match status" value="1"/>
</dbReference>
<dbReference type="PANTHER" id="PTHR12876">
    <property type="entry name" value="N4BP1-RELATED"/>
    <property type="match status" value="1"/>
</dbReference>
<dbReference type="RefSeq" id="XP_014474101.1">
    <property type="nucleotide sequence ID" value="XM_014618615.1"/>
</dbReference>
<evidence type="ECO:0000313" key="6">
    <source>
        <dbReference type="RefSeq" id="XP_014474098.1"/>
    </source>
</evidence>
<gene>
    <name evidence="4 5 6 7 8 9 10 11" type="primary">LOC106744136</name>
</gene>
<evidence type="ECO:0000313" key="8">
    <source>
        <dbReference type="RefSeq" id="XP_014474100.1"/>
    </source>
</evidence>
<dbReference type="InterPro" id="IPR051101">
    <property type="entry name" value="ZC3H12/N4BP1_RNase_Reg"/>
</dbReference>
<dbReference type="Pfam" id="PF11977">
    <property type="entry name" value="RNase_Zc3h12a"/>
    <property type="match status" value="1"/>
</dbReference>